<comment type="caution">
    <text evidence="1">The sequence shown here is derived from an EMBL/GenBank/DDBJ whole genome shotgun (WGS) entry which is preliminary data.</text>
</comment>
<dbReference type="EMBL" id="BMQQ01000001">
    <property type="protein sequence ID" value="GGT14810.1"/>
    <property type="molecule type" value="Genomic_DNA"/>
</dbReference>
<dbReference type="RefSeq" id="WP_019891105.1">
    <property type="nucleotide sequence ID" value="NZ_BMQQ01000001.1"/>
</dbReference>
<name>A0A918LM03_9ACTN</name>
<evidence type="ECO:0000313" key="1">
    <source>
        <dbReference type="EMBL" id="GGT14810.1"/>
    </source>
</evidence>
<keyword evidence="2" id="KW-1185">Reference proteome</keyword>
<dbReference type="Proteomes" id="UP000619486">
    <property type="component" value="Unassembled WGS sequence"/>
</dbReference>
<accession>A0A918LM03</accession>
<reference evidence="1" key="1">
    <citation type="journal article" date="2014" name="Int. J. Syst. Evol. Microbiol.">
        <title>Complete genome sequence of Corynebacterium casei LMG S-19264T (=DSM 44701T), isolated from a smear-ripened cheese.</title>
        <authorList>
            <consortium name="US DOE Joint Genome Institute (JGI-PGF)"/>
            <person name="Walter F."/>
            <person name="Albersmeier A."/>
            <person name="Kalinowski J."/>
            <person name="Ruckert C."/>
        </authorList>
    </citation>
    <scope>NUCLEOTIDE SEQUENCE</scope>
    <source>
        <strain evidence="1">JCM 3172</strain>
    </source>
</reference>
<protein>
    <submittedName>
        <fullName evidence="1">Uncharacterized protein</fullName>
    </submittedName>
</protein>
<organism evidence="1 2">
    <name type="scientific">Streptomyces purpureus</name>
    <dbReference type="NCBI Taxonomy" id="1951"/>
    <lineage>
        <taxon>Bacteria</taxon>
        <taxon>Bacillati</taxon>
        <taxon>Actinomycetota</taxon>
        <taxon>Actinomycetes</taxon>
        <taxon>Kitasatosporales</taxon>
        <taxon>Streptomycetaceae</taxon>
        <taxon>Streptomyces</taxon>
    </lineage>
</organism>
<proteinExistence type="predicted"/>
<sequence>MEPIAVGAVVGLLASYAQHLAQGMLDTAVTERLRGLWDTVSARFGRDTADEDALLLLAGPA</sequence>
<dbReference type="AlphaFoldDB" id="A0A918LM03"/>
<evidence type="ECO:0000313" key="2">
    <source>
        <dbReference type="Proteomes" id="UP000619486"/>
    </source>
</evidence>
<gene>
    <name evidence="1" type="ORF">GCM10014713_04450</name>
</gene>
<reference evidence="1" key="2">
    <citation type="submission" date="2020-09" db="EMBL/GenBank/DDBJ databases">
        <authorList>
            <person name="Sun Q."/>
            <person name="Ohkuma M."/>
        </authorList>
    </citation>
    <scope>NUCLEOTIDE SEQUENCE</scope>
    <source>
        <strain evidence="1">JCM 3172</strain>
    </source>
</reference>